<dbReference type="EMBL" id="BLQM01000014">
    <property type="protein sequence ID" value="GMH50379.1"/>
    <property type="molecule type" value="Genomic_DNA"/>
</dbReference>
<dbReference type="Gene3D" id="2.10.50.10">
    <property type="entry name" value="Tumor Necrosis Factor Receptor, subunit A, domain 2"/>
    <property type="match status" value="2"/>
</dbReference>
<evidence type="ECO:0000256" key="2">
    <source>
        <dbReference type="SAM" id="Phobius"/>
    </source>
</evidence>
<dbReference type="InterPro" id="IPR009030">
    <property type="entry name" value="Growth_fac_rcpt_cys_sf"/>
</dbReference>
<evidence type="ECO:0000313" key="4">
    <source>
        <dbReference type="EMBL" id="GMH50379.1"/>
    </source>
</evidence>
<gene>
    <name evidence="4" type="ORF">TL16_g00760</name>
</gene>
<dbReference type="PANTHER" id="PTHR46967">
    <property type="entry name" value="INSULIN-LIKE GROWTH FACTOR BINDING PROTEIN,N-TERMINAL"/>
    <property type="match status" value="1"/>
</dbReference>
<proteinExistence type="predicted"/>
<feature type="transmembrane region" description="Helical" evidence="2">
    <location>
        <begin position="982"/>
        <end position="1001"/>
    </location>
</feature>
<evidence type="ECO:0000256" key="1">
    <source>
        <dbReference type="SAM" id="MobiDB-lite"/>
    </source>
</evidence>
<feature type="transmembrane region" description="Helical" evidence="2">
    <location>
        <begin position="852"/>
        <end position="871"/>
    </location>
</feature>
<feature type="transmembrane region" description="Helical" evidence="2">
    <location>
        <begin position="695"/>
        <end position="718"/>
    </location>
</feature>
<feature type="transmembrane region" description="Helical" evidence="2">
    <location>
        <begin position="1013"/>
        <end position="1039"/>
    </location>
</feature>
<dbReference type="PANTHER" id="PTHR46967:SF2">
    <property type="entry name" value="SUSHI, VON WILLEBRAND FACTOR TYPE A, EGF AND PENTRAXIN DOMAIN-CONTAINING PROTEIN 1-LIKE"/>
    <property type="match status" value="1"/>
</dbReference>
<feature type="transmembrane region" description="Helical" evidence="2">
    <location>
        <begin position="883"/>
        <end position="901"/>
    </location>
</feature>
<comment type="caution">
    <text evidence="4">The sequence shown here is derived from an EMBL/GenBank/DDBJ whole genome shotgun (WGS) entry which is preliminary data.</text>
</comment>
<feature type="transmembrane region" description="Helical" evidence="2">
    <location>
        <begin position="941"/>
        <end position="961"/>
    </location>
</feature>
<dbReference type="Proteomes" id="UP001162640">
    <property type="component" value="Unassembled WGS sequence"/>
</dbReference>
<name>A0A9W6ZGZ4_9STRA</name>
<keyword evidence="2" id="KW-1133">Transmembrane helix</keyword>
<accession>A0A9W6ZGZ4</accession>
<dbReference type="InterPro" id="IPR011641">
    <property type="entry name" value="Tyr-kin_ephrin_A/B_rcpt-like"/>
</dbReference>
<dbReference type="AlphaFoldDB" id="A0A9W6ZGZ4"/>
<evidence type="ECO:0000259" key="3">
    <source>
        <dbReference type="Pfam" id="PF07699"/>
    </source>
</evidence>
<evidence type="ECO:0000313" key="5">
    <source>
        <dbReference type="Proteomes" id="UP001162640"/>
    </source>
</evidence>
<protein>
    <recommendedName>
        <fullName evidence="3">Tyrosine-protein kinase ephrin type A/B receptor-like domain-containing protein</fullName>
    </recommendedName>
</protein>
<reference evidence="5" key="1">
    <citation type="journal article" date="2023" name="Commun. Biol.">
        <title>Genome analysis of Parmales, the sister group of diatoms, reveals the evolutionary specialization of diatoms from phago-mixotrophs to photoautotrophs.</title>
        <authorList>
            <person name="Ban H."/>
            <person name="Sato S."/>
            <person name="Yoshikawa S."/>
            <person name="Yamada K."/>
            <person name="Nakamura Y."/>
            <person name="Ichinomiya M."/>
            <person name="Sato N."/>
            <person name="Blanc-Mathieu R."/>
            <person name="Endo H."/>
            <person name="Kuwata A."/>
            <person name="Ogata H."/>
        </authorList>
    </citation>
    <scope>NUCLEOTIDE SEQUENCE [LARGE SCALE GENOMIC DNA]</scope>
</reference>
<keyword evidence="2" id="KW-0472">Membrane</keyword>
<dbReference type="SUPFAM" id="SSF57184">
    <property type="entry name" value="Growth factor receptor domain"/>
    <property type="match status" value="3"/>
</dbReference>
<sequence length="1235" mass="134807">MGYFIWNAKQLHPRGSCTNCGLGRYSTTTGNIIESSCRNCEAGKASAEEVRISPCPACPIGKSAPAPGLSACPSCAAGTYSDSPDGAPTCTSCAIGKYSSTIQSTSCSNCPSGTYNLVEGSVTCYKCAGGQKLKDNGNGCEVCPDGTFSNPGSTTCTVCSETPGYVSLAGDSGAARCEYCGPGFYADQNSQTCKLLLIALHRTNNIIFFLAGTDNAKASTSCSPCPPGTIPTATSCNQCEEGKYGVFGATVCTPCSGDGQYADEPGLPSCKFAPSGYKPTSNNDGIVACAKNTFSLGGTSVCSPCQDGGHSQPGSATCEQCLTSKYFDEPNERCDLCPKNTFATSGATNITGCTLCSPGGHSKPGSGYCEQCLTGKYFDEPNNECKLCPKNTFSTSGATTPEDCTPCPSGSHSQPGAGFCEQCLASEYVDELNNKCELCPAGKFSPHGASTLEDCNDCSDGFYSTTGAGYCTPCSAGQYGNQFCASCHSCTAGKYSGLASYLSCDNCDEGKYSNQTNAIECESCTAGYTSAAKNAECECKPTFAFTIDPITNQRGCTCEPGYFLDNGICIQCQNGFFKTTYGTGVCKSCDKYAVKGAIQTSPTGPCPEGVDCSVAGSNITSLNIEHGYWRCSQFSYAVEKCYNDMACRPNVTQDNLNLDNNAYCTEGHTGPLCNICQDTYVMSVTGVCKTCNGKLFVPTELIIFASILVGLGVAYKAYQLYRAKRQRRLFSRTSSLGSRTRRQTAMSPRTRKLSSDAPTLPGSPRRRASTSITEESFMQQHDKNSLLNRARTKFKILASFYQIVSQYEHVLQFRFPPVFEQFGRWVSSVANLDALKLVSFGCIVKTDYHLKLLFLTLTPIILSLLIFFYYRIKLPRLEGDERFLHLDTCMTLFLALTYLVFTSVSTTLFKTFQCDSYSDDPTFYLVEDHQVGCNSAKHKIFQYYAAFMMVVYPFGITALYANLLFRKKEALLSEDRDKDTSLFKIAFLWEIIVSIVVYSHLLPFEKDSDDTLAVVSTWSIFFTLFGAFMAIVVPIHFVLRRLMATHQHEGTLKGLIDSEKFSATSYWEYTERLLHSDEIEAGWQQVIPVLKDPEFMDWVNDYGVDVEWRCSEGDGPVDQIRANFTVNAREEDVSKKMNFPFNERNFMIEEWSGSCRVEGKCKKKSTMIIARSYVDERRHKEKSSANLRRTRAKIDIFAFFLEPTGRGNFATNVTFIGGGFDVNGFLFTDLVGRIA</sequence>
<feature type="region of interest" description="Disordered" evidence="1">
    <location>
        <begin position="732"/>
        <end position="773"/>
    </location>
</feature>
<dbReference type="SMART" id="SM01411">
    <property type="entry name" value="Ephrin_rec_like"/>
    <property type="match status" value="10"/>
</dbReference>
<keyword evidence="2" id="KW-0812">Transmembrane</keyword>
<dbReference type="Pfam" id="PF07699">
    <property type="entry name" value="Ephrin_rec_like"/>
    <property type="match status" value="1"/>
</dbReference>
<organism evidence="4 5">
    <name type="scientific">Triparma laevis f. inornata</name>
    <dbReference type="NCBI Taxonomy" id="1714386"/>
    <lineage>
        <taxon>Eukaryota</taxon>
        <taxon>Sar</taxon>
        <taxon>Stramenopiles</taxon>
        <taxon>Ochrophyta</taxon>
        <taxon>Bolidophyceae</taxon>
        <taxon>Parmales</taxon>
        <taxon>Triparmaceae</taxon>
        <taxon>Triparma</taxon>
    </lineage>
</organism>
<feature type="domain" description="Tyrosine-protein kinase ephrin type A/B receptor-like" evidence="3">
    <location>
        <begin position="78"/>
        <end position="127"/>
    </location>
</feature>